<feature type="transmembrane region" description="Helical" evidence="8">
    <location>
        <begin position="175"/>
        <end position="197"/>
    </location>
</feature>
<comment type="caution">
    <text evidence="8">Lacks conserved residue(s) required for the propagation of feature annotation.</text>
</comment>
<dbReference type="GO" id="GO:0042910">
    <property type="term" value="F:xenobiotic transmembrane transporter activity"/>
    <property type="evidence" value="ECO:0007669"/>
    <property type="project" value="InterPro"/>
</dbReference>
<comment type="subcellular location">
    <subcellularLocation>
        <location evidence="8">Cell inner membrane</location>
        <topology evidence="8">Multi-pass membrane protein</topology>
    </subcellularLocation>
    <subcellularLocation>
        <location evidence="1">Cell membrane</location>
        <topology evidence="1">Multi-pass membrane protein</topology>
    </subcellularLocation>
</comment>
<dbReference type="PROSITE" id="PS50850">
    <property type="entry name" value="MFS"/>
    <property type="match status" value="1"/>
</dbReference>
<protein>
    <recommendedName>
        <fullName evidence="8">Bcr/CflA family efflux transporter</fullName>
    </recommendedName>
</protein>
<evidence type="ECO:0000259" key="9">
    <source>
        <dbReference type="PROSITE" id="PS50850"/>
    </source>
</evidence>
<feature type="transmembrane region" description="Helical" evidence="8">
    <location>
        <begin position="114"/>
        <end position="135"/>
    </location>
</feature>
<gene>
    <name evidence="10" type="ORF">EJC49_23405</name>
</gene>
<evidence type="ECO:0000313" key="11">
    <source>
        <dbReference type="Proteomes" id="UP000278398"/>
    </source>
</evidence>
<keyword evidence="8" id="KW-0997">Cell inner membrane</keyword>
<feature type="transmembrane region" description="Helical" evidence="8">
    <location>
        <begin position="88"/>
        <end position="108"/>
    </location>
</feature>
<dbReference type="InterPro" id="IPR011701">
    <property type="entry name" value="MFS"/>
</dbReference>
<evidence type="ECO:0000256" key="4">
    <source>
        <dbReference type="ARBA" id="ARBA00022475"/>
    </source>
</evidence>
<sequence length="415" mass="44532">MDQTVSPSPSKAPLLTIPRWEFIAITAGLMALNALAIDIMLVALQQIGMSLAVEDENARQLVVTAYVIGFGVMQLVFGPISDRYGRRIPLLVGLGVYVVAAFACAFAPSFTILLVMRFVQGLGAAATRVIAVSLVRDVYGGRAMAEVMSLVFMVFMVIPVIAPGIGQFIMLFSDWPMIFVFIGVMSLAFTIWTGLRLPETLPLSQRRPFTAKVILEAFRIVLTERVAICYTIAMTAVFGALFGFINSAQQVYVGIYDVGEMFPLYFALVAGLMAVSSFLNARMVGRFGMRRLAHGALLGFLAVTALSFGLSLLGPIPFWLFLTLFAIAMMQFAWIGANYNALAMEPLGHVAGTASSVQGFLQTVGGGVVGALIGQAFDGTVAPLAGGYFFAALIALVMTLIAEKGRLFRSQNAPV</sequence>
<keyword evidence="7 8" id="KW-0472">Membrane</keyword>
<dbReference type="RefSeq" id="WP_126702349.1">
    <property type="nucleotide sequence ID" value="NZ_RWKW01000115.1"/>
</dbReference>
<feature type="transmembrane region" description="Helical" evidence="8">
    <location>
        <begin position="20"/>
        <end position="43"/>
    </location>
</feature>
<dbReference type="InterPro" id="IPR036259">
    <property type="entry name" value="MFS_trans_sf"/>
</dbReference>
<feature type="transmembrane region" description="Helical" evidence="8">
    <location>
        <begin position="63"/>
        <end position="81"/>
    </location>
</feature>
<comment type="similarity">
    <text evidence="2 8">Belongs to the major facilitator superfamily. Bcr/CmlA family.</text>
</comment>
<comment type="caution">
    <text evidence="10">The sequence shown here is derived from an EMBL/GenBank/DDBJ whole genome shotgun (WGS) entry which is preliminary data.</text>
</comment>
<dbReference type="Proteomes" id="UP000278398">
    <property type="component" value="Unassembled WGS sequence"/>
</dbReference>
<dbReference type="GO" id="GO:0005886">
    <property type="term" value="C:plasma membrane"/>
    <property type="evidence" value="ECO:0007669"/>
    <property type="project" value="UniProtKB-SubCell"/>
</dbReference>
<feature type="transmembrane region" description="Helical" evidence="8">
    <location>
        <begin position="218"/>
        <end position="242"/>
    </location>
</feature>
<dbReference type="InterPro" id="IPR004812">
    <property type="entry name" value="Efflux_drug-R_Bcr/CmlA"/>
</dbReference>
<evidence type="ECO:0000256" key="3">
    <source>
        <dbReference type="ARBA" id="ARBA00022448"/>
    </source>
</evidence>
<feature type="transmembrane region" description="Helical" evidence="8">
    <location>
        <begin position="147"/>
        <end position="169"/>
    </location>
</feature>
<feature type="transmembrane region" description="Helical" evidence="8">
    <location>
        <begin position="292"/>
        <end position="312"/>
    </location>
</feature>
<accession>A0A3S0AM17</accession>
<evidence type="ECO:0000256" key="6">
    <source>
        <dbReference type="ARBA" id="ARBA00022989"/>
    </source>
</evidence>
<keyword evidence="5 8" id="KW-0812">Transmembrane</keyword>
<dbReference type="Gene3D" id="1.20.1720.10">
    <property type="entry name" value="Multidrug resistance protein D"/>
    <property type="match status" value="1"/>
</dbReference>
<name>A0A3S0AM17_9HYPH</name>
<evidence type="ECO:0000256" key="7">
    <source>
        <dbReference type="ARBA" id="ARBA00023136"/>
    </source>
</evidence>
<keyword evidence="6 8" id="KW-1133">Transmembrane helix</keyword>
<feature type="transmembrane region" description="Helical" evidence="8">
    <location>
        <begin position="262"/>
        <end position="280"/>
    </location>
</feature>
<evidence type="ECO:0000256" key="1">
    <source>
        <dbReference type="ARBA" id="ARBA00004651"/>
    </source>
</evidence>
<dbReference type="PANTHER" id="PTHR23502:SF132">
    <property type="entry name" value="POLYAMINE TRANSPORTER 2-RELATED"/>
    <property type="match status" value="1"/>
</dbReference>
<dbReference type="Pfam" id="PF07690">
    <property type="entry name" value="MFS_1"/>
    <property type="match status" value="1"/>
</dbReference>
<evidence type="ECO:0000256" key="8">
    <source>
        <dbReference type="RuleBase" id="RU365088"/>
    </source>
</evidence>
<keyword evidence="4" id="KW-1003">Cell membrane</keyword>
<dbReference type="InterPro" id="IPR020846">
    <property type="entry name" value="MFS_dom"/>
</dbReference>
<keyword evidence="3 8" id="KW-0813">Transport</keyword>
<organism evidence="10 11">
    <name type="scientific">Aquibium carbonis</name>
    <dbReference type="NCBI Taxonomy" id="2495581"/>
    <lineage>
        <taxon>Bacteria</taxon>
        <taxon>Pseudomonadati</taxon>
        <taxon>Pseudomonadota</taxon>
        <taxon>Alphaproteobacteria</taxon>
        <taxon>Hyphomicrobiales</taxon>
        <taxon>Phyllobacteriaceae</taxon>
        <taxon>Aquibium</taxon>
    </lineage>
</organism>
<dbReference type="CDD" id="cd17320">
    <property type="entry name" value="MFS_MdfA_MDR_like"/>
    <property type="match status" value="1"/>
</dbReference>
<dbReference type="GO" id="GO:1990961">
    <property type="term" value="P:xenobiotic detoxification by transmembrane export across the plasma membrane"/>
    <property type="evidence" value="ECO:0007669"/>
    <property type="project" value="InterPro"/>
</dbReference>
<reference evidence="10 11" key="1">
    <citation type="submission" date="2018-12" db="EMBL/GenBank/DDBJ databases">
        <title>Mesorhizobium carbonis sp. nov., isolated from coal mine water.</title>
        <authorList>
            <person name="Xin W."/>
            <person name="Xu Z."/>
            <person name="Xiang F."/>
            <person name="Zhang J."/>
            <person name="Xi L."/>
            <person name="Liu J."/>
        </authorList>
    </citation>
    <scope>NUCLEOTIDE SEQUENCE [LARGE SCALE GENOMIC DNA]</scope>
    <source>
        <strain evidence="10 11">B2.3</strain>
    </source>
</reference>
<feature type="transmembrane region" description="Helical" evidence="8">
    <location>
        <begin position="383"/>
        <end position="402"/>
    </location>
</feature>
<proteinExistence type="inferred from homology"/>
<evidence type="ECO:0000256" key="2">
    <source>
        <dbReference type="ARBA" id="ARBA00006236"/>
    </source>
</evidence>
<dbReference type="PANTHER" id="PTHR23502">
    <property type="entry name" value="MAJOR FACILITATOR SUPERFAMILY"/>
    <property type="match status" value="1"/>
</dbReference>
<dbReference type="AlphaFoldDB" id="A0A3S0AM17"/>
<dbReference type="NCBIfam" id="TIGR00710">
    <property type="entry name" value="efflux_Bcr_CflA"/>
    <property type="match status" value="1"/>
</dbReference>
<keyword evidence="11" id="KW-1185">Reference proteome</keyword>
<evidence type="ECO:0000256" key="5">
    <source>
        <dbReference type="ARBA" id="ARBA00022692"/>
    </source>
</evidence>
<evidence type="ECO:0000313" key="10">
    <source>
        <dbReference type="EMBL" id="RST82441.1"/>
    </source>
</evidence>
<dbReference type="EMBL" id="RWKW01000115">
    <property type="protein sequence ID" value="RST82441.1"/>
    <property type="molecule type" value="Genomic_DNA"/>
</dbReference>
<feature type="transmembrane region" description="Helical" evidence="8">
    <location>
        <begin position="318"/>
        <end position="339"/>
    </location>
</feature>
<dbReference type="SUPFAM" id="SSF103473">
    <property type="entry name" value="MFS general substrate transporter"/>
    <property type="match status" value="1"/>
</dbReference>
<feature type="domain" description="Major facilitator superfamily (MFS) profile" evidence="9">
    <location>
        <begin position="22"/>
        <end position="404"/>
    </location>
</feature>
<dbReference type="OrthoDB" id="9800416at2"/>